<evidence type="ECO:0000256" key="1">
    <source>
        <dbReference type="ARBA" id="ARBA00009865"/>
    </source>
</evidence>
<feature type="site" description="Important for catalytic activity, responsible for pKa modulation of the active site Glu and correct orientation of both the proton donor and substrate" evidence="5">
    <location>
        <position position="139"/>
    </location>
</feature>
<dbReference type="InterPro" id="IPR051795">
    <property type="entry name" value="Glycosyl_Hydrlase_43"/>
</dbReference>
<dbReference type="Proteomes" id="UP000245942">
    <property type="component" value="Unassembled WGS sequence"/>
</dbReference>
<evidence type="ECO:0000313" key="9">
    <source>
        <dbReference type="Proteomes" id="UP000245942"/>
    </source>
</evidence>
<dbReference type="AlphaFoldDB" id="A0A316UBU4"/>
<organism evidence="8 9">
    <name type="scientific">Pseudomicrostroma glucosiphilum</name>
    <dbReference type="NCBI Taxonomy" id="1684307"/>
    <lineage>
        <taxon>Eukaryota</taxon>
        <taxon>Fungi</taxon>
        <taxon>Dikarya</taxon>
        <taxon>Basidiomycota</taxon>
        <taxon>Ustilaginomycotina</taxon>
        <taxon>Exobasidiomycetes</taxon>
        <taxon>Microstromatales</taxon>
        <taxon>Microstromatales incertae sedis</taxon>
        <taxon>Pseudomicrostroma</taxon>
    </lineage>
</organism>
<dbReference type="OrthoDB" id="3879658at2759"/>
<keyword evidence="3 6" id="KW-0326">Glycosidase</keyword>
<evidence type="ECO:0000256" key="5">
    <source>
        <dbReference type="PIRSR" id="PIRSR606710-2"/>
    </source>
</evidence>
<comment type="similarity">
    <text evidence="1 6">Belongs to the glycosyl hydrolase 43 family.</text>
</comment>
<dbReference type="GO" id="GO:0004553">
    <property type="term" value="F:hydrolase activity, hydrolyzing O-glycosyl compounds"/>
    <property type="evidence" value="ECO:0007669"/>
    <property type="project" value="InterPro"/>
</dbReference>
<dbReference type="PANTHER" id="PTHR42812">
    <property type="entry name" value="BETA-XYLOSIDASE"/>
    <property type="match status" value="1"/>
</dbReference>
<evidence type="ECO:0000256" key="6">
    <source>
        <dbReference type="RuleBase" id="RU361187"/>
    </source>
</evidence>
<dbReference type="EMBL" id="KZ819322">
    <property type="protein sequence ID" value="PWN22639.1"/>
    <property type="molecule type" value="Genomic_DNA"/>
</dbReference>
<reference evidence="8 9" key="1">
    <citation type="journal article" date="2018" name="Mol. Biol. Evol.">
        <title>Broad Genomic Sampling Reveals a Smut Pathogenic Ancestry of the Fungal Clade Ustilaginomycotina.</title>
        <authorList>
            <person name="Kijpornyongpan T."/>
            <person name="Mondo S.J."/>
            <person name="Barry K."/>
            <person name="Sandor L."/>
            <person name="Lee J."/>
            <person name="Lipzen A."/>
            <person name="Pangilinan J."/>
            <person name="LaButti K."/>
            <person name="Hainaut M."/>
            <person name="Henrissat B."/>
            <person name="Grigoriev I.V."/>
            <person name="Spatafora J.W."/>
            <person name="Aime M.C."/>
        </authorList>
    </citation>
    <scope>NUCLEOTIDE SEQUENCE [LARGE SCALE GENOMIC DNA]</scope>
    <source>
        <strain evidence="8 9">MCA 4718</strain>
    </source>
</reference>
<dbReference type="InterPro" id="IPR006710">
    <property type="entry name" value="Glyco_hydro_43"/>
</dbReference>
<evidence type="ECO:0000256" key="7">
    <source>
        <dbReference type="SAM" id="MobiDB-lite"/>
    </source>
</evidence>
<evidence type="ECO:0000313" key="8">
    <source>
        <dbReference type="EMBL" id="PWN22639.1"/>
    </source>
</evidence>
<dbReference type="STRING" id="1684307.A0A316UBU4"/>
<dbReference type="GeneID" id="37013274"/>
<feature type="compositionally biased region" description="Gly residues" evidence="7">
    <location>
        <begin position="342"/>
        <end position="355"/>
    </location>
</feature>
<name>A0A316UBU4_9BASI</name>
<keyword evidence="2 6" id="KW-0378">Hydrolase</keyword>
<sequence length="370" mass="39919">MPAHPHLGYCNPVIPELADPGVYYDPHSKKYYAFGTNGCGKNIQAAYSDDFCSWTKWDQEVLPGPFPPWTGTEGFFWAPEVISAPEGRPGHLMYVSTQDLGSGKQSIGVAYTQGGPLGPYKFISHGPLVSRGETGGCIDPQPFVDHDGQRWLVYKNDYDRMYTKGPQIWLQKLSSDGLGFSGDRVPLQAPHAGYQGDLLEAPYLTHHPESGTYCLFFSSGTFTTDGYATSYSISRNGLQGPYEPSGKPLLYTDHHRGIRGPGGACVVQGVEGHWFIVFHSLEREDGPRATCVQRITWAQDGTPVLSGRPNEGHRLRLGAEDEDDEASGLKAKAGPEPSYTAKGGGGGGGGGGAGGDKVKSGLQKVFNKFK</sequence>
<dbReference type="GO" id="GO:0005975">
    <property type="term" value="P:carbohydrate metabolic process"/>
    <property type="evidence" value="ECO:0007669"/>
    <property type="project" value="InterPro"/>
</dbReference>
<feature type="region of interest" description="Disordered" evidence="7">
    <location>
        <begin position="318"/>
        <end position="357"/>
    </location>
</feature>
<feature type="active site" description="Proton donor" evidence="4">
    <location>
        <position position="200"/>
    </location>
</feature>
<evidence type="ECO:0000256" key="2">
    <source>
        <dbReference type="ARBA" id="ARBA00022801"/>
    </source>
</evidence>
<evidence type="ECO:0000256" key="3">
    <source>
        <dbReference type="ARBA" id="ARBA00023295"/>
    </source>
</evidence>
<feature type="active site" description="Proton acceptor" evidence="4">
    <location>
        <position position="19"/>
    </location>
</feature>
<dbReference type="SUPFAM" id="SSF75005">
    <property type="entry name" value="Arabinanase/levansucrase/invertase"/>
    <property type="match status" value="1"/>
</dbReference>
<dbReference type="InterPro" id="IPR023296">
    <property type="entry name" value="Glyco_hydro_beta-prop_sf"/>
</dbReference>
<dbReference type="Gene3D" id="2.115.10.20">
    <property type="entry name" value="Glycosyl hydrolase domain, family 43"/>
    <property type="match status" value="1"/>
</dbReference>
<gene>
    <name evidence="8" type="ORF">BCV69DRAFT_280230</name>
</gene>
<dbReference type="Pfam" id="PF04616">
    <property type="entry name" value="Glyco_hydro_43"/>
    <property type="match status" value="1"/>
</dbReference>
<protein>
    <submittedName>
        <fullName evidence="8">Arabinanase/levansucrase/invertase</fullName>
    </submittedName>
</protein>
<dbReference type="RefSeq" id="XP_025349799.1">
    <property type="nucleotide sequence ID" value="XM_025491540.1"/>
</dbReference>
<accession>A0A316UBU4</accession>
<evidence type="ECO:0000256" key="4">
    <source>
        <dbReference type="PIRSR" id="PIRSR606710-1"/>
    </source>
</evidence>
<dbReference type="CDD" id="cd08999">
    <property type="entry name" value="GH43_ABN-like"/>
    <property type="match status" value="1"/>
</dbReference>
<proteinExistence type="inferred from homology"/>
<dbReference type="PANTHER" id="PTHR42812:SF5">
    <property type="entry name" value="ENDO-ARABINASE"/>
    <property type="match status" value="1"/>
</dbReference>
<keyword evidence="9" id="KW-1185">Reference proteome</keyword>